<dbReference type="RefSeq" id="WP_023656162.1">
    <property type="nucleotide sequence ID" value="NZ_CAHS01000020.1"/>
</dbReference>
<dbReference type="OrthoDB" id="6586024at2"/>
<dbReference type="STRING" id="1161919.EPIR_3034"/>
<dbReference type="EMBL" id="CAHS01000020">
    <property type="protein sequence ID" value="CCG88397.1"/>
    <property type="molecule type" value="Genomic_DNA"/>
</dbReference>
<gene>
    <name evidence="1" type="ORF">EPIR_3034</name>
</gene>
<dbReference type="Gene3D" id="2.40.10.220">
    <property type="entry name" value="predicted glycosyltransferase like domains"/>
    <property type="match status" value="1"/>
</dbReference>
<organism evidence="1 2">
    <name type="scientific">Erwinia piriflorinigrans CFBP 5888</name>
    <dbReference type="NCBI Taxonomy" id="1161919"/>
    <lineage>
        <taxon>Bacteria</taxon>
        <taxon>Pseudomonadati</taxon>
        <taxon>Pseudomonadota</taxon>
        <taxon>Gammaproteobacteria</taxon>
        <taxon>Enterobacterales</taxon>
        <taxon>Erwiniaceae</taxon>
        <taxon>Erwinia</taxon>
    </lineage>
</organism>
<proteinExistence type="predicted"/>
<protein>
    <recommendedName>
        <fullName evidence="3">Flagellar brake protein YcgR</fullName>
    </recommendedName>
</protein>
<evidence type="ECO:0000313" key="1">
    <source>
        <dbReference type="EMBL" id="CCG88397.1"/>
    </source>
</evidence>
<evidence type="ECO:0000313" key="2">
    <source>
        <dbReference type="Proteomes" id="UP000018217"/>
    </source>
</evidence>
<accession>V5ZBS9</accession>
<dbReference type="AlphaFoldDB" id="V5ZBS9"/>
<evidence type="ECO:0008006" key="3">
    <source>
        <dbReference type="Google" id="ProtNLM"/>
    </source>
</evidence>
<dbReference type="Proteomes" id="UP000018217">
    <property type="component" value="Unassembled WGS sequence"/>
</dbReference>
<sequence>MLIPEYKELKRTDRYEILALLRESMKQSGSVEFMLPERAFSCQFLSIDLQRFTVANLDELSMLTTPVEVVIKGNRERISFTTSQSVDKSSFGTLSFDFPQEVVITQRRSHHRIAIPEHYNFFCEGRFRDGFIYKLRIKDLSLKGIGLHYPHPLPGLTRPGILLTGMVIMLGEKEQDKYMINIILSGIKEVTALDSENRKYSYHIISCRFQRPSKAFNRKIEEIIMHILLEQKKLKRLR</sequence>
<name>V5ZBS9_9GAMM</name>
<comment type="caution">
    <text evidence="1">The sequence shown here is derived from an EMBL/GenBank/DDBJ whole genome shotgun (WGS) entry which is preliminary data.</text>
</comment>
<keyword evidence="2" id="KW-1185">Reference proteome</keyword>
<reference evidence="1 2" key="1">
    <citation type="journal article" date="2013" name="Syst. Appl. Microbiol.">
        <title>Phylogenetic position and virulence apparatus of the pear flower necrosis pathogen Erwinia piriflorinigrans CFBP 5888T as assessed by comparative genomics.</title>
        <authorList>
            <person name="Smits T.H."/>
            <person name="Rezzonico F."/>
            <person name="Lopez M.M."/>
            <person name="Blom J."/>
            <person name="Goesmann A."/>
            <person name="Frey J.E."/>
            <person name="Duffy B."/>
        </authorList>
    </citation>
    <scope>NUCLEOTIDE SEQUENCE [LARGE SCALE GENOMIC DNA]</scope>
    <source>
        <strain evidence="2">CFBP5888</strain>
    </source>
</reference>